<sequence>MTRPQAHAVALQGDAGVGWEGGLAAAVAELPLQAQLASTAAEAVVVVAGAKGWSATAARALAEGARAVIVVEPATEDTAALRALDERAKGAPIILDRMRLRWDVASDAAGSAPAPLTTARCAAASPVLADAIADTVGWLRVLTGGTLRLRSATATSRGALALFDTAFGAPATLTATALAGAGELRTDRGRISASAFGTERTEIELAAGRSARVIHDEGQGARVLPPRWETRGRLALRRAIAAVRTGERTTDLADFAHDVGLAARILTSA</sequence>
<evidence type="ECO:0000313" key="1">
    <source>
        <dbReference type="EMBL" id="WEG08391.1"/>
    </source>
</evidence>
<gene>
    <name evidence="1" type="ORF">PU630_14265</name>
</gene>
<proteinExistence type="predicted"/>
<reference evidence="1 2" key="1">
    <citation type="submission" date="2023-03" db="EMBL/GenBank/DDBJ databases">
        <title>Genome sequence of Microbacterium sp. KACC 23027.</title>
        <authorList>
            <person name="Kim S."/>
            <person name="Heo J."/>
            <person name="Kwon S.-W."/>
        </authorList>
    </citation>
    <scope>NUCLEOTIDE SEQUENCE [LARGE SCALE GENOMIC DNA]</scope>
    <source>
        <strain evidence="1 2">KACC 23027</strain>
    </source>
</reference>
<name>A0ABY8BW52_9MICO</name>
<dbReference type="RefSeq" id="WP_275277719.1">
    <property type="nucleotide sequence ID" value="NZ_CP119108.1"/>
</dbReference>
<dbReference type="Proteomes" id="UP001214553">
    <property type="component" value="Chromosome"/>
</dbReference>
<evidence type="ECO:0000313" key="2">
    <source>
        <dbReference type="Proteomes" id="UP001214553"/>
    </source>
</evidence>
<accession>A0ABY8BW52</accession>
<organism evidence="1 2">
    <name type="scientific">Microbacterium horticulturae</name>
    <dbReference type="NCBI Taxonomy" id="3028316"/>
    <lineage>
        <taxon>Bacteria</taxon>
        <taxon>Bacillati</taxon>
        <taxon>Actinomycetota</taxon>
        <taxon>Actinomycetes</taxon>
        <taxon>Micrococcales</taxon>
        <taxon>Microbacteriaceae</taxon>
        <taxon>Microbacterium</taxon>
    </lineage>
</organism>
<keyword evidence="2" id="KW-1185">Reference proteome</keyword>
<protein>
    <submittedName>
        <fullName evidence="1">Uncharacterized protein</fullName>
    </submittedName>
</protein>
<dbReference type="EMBL" id="CP119108">
    <property type="protein sequence ID" value="WEG08391.1"/>
    <property type="molecule type" value="Genomic_DNA"/>
</dbReference>